<dbReference type="AlphaFoldDB" id="A0AAX3CKN6"/>
<dbReference type="SUPFAM" id="SSF48498">
    <property type="entry name" value="Tetracyclin repressor-like, C-terminal domain"/>
    <property type="match status" value="1"/>
</dbReference>
<dbReference type="SUPFAM" id="SSF46689">
    <property type="entry name" value="Homeodomain-like"/>
    <property type="match status" value="1"/>
</dbReference>
<evidence type="ECO:0000259" key="7">
    <source>
        <dbReference type="PROSITE" id="PS50977"/>
    </source>
</evidence>
<evidence type="ECO:0000313" key="11">
    <source>
        <dbReference type="Proteomes" id="UP001060345"/>
    </source>
</evidence>
<comment type="function">
    <text evidence="1">TetR is the repressor of the tetracycline resistance element; its N-terminal region forms a helix-turn-helix structure and binds DNA. Binding of tetracycline to TetR reduces the repressor affinity for the tetracycline resistance gene (tetA) promoter operator sites.</text>
</comment>
<dbReference type="InterPro" id="IPR036271">
    <property type="entry name" value="Tet_transcr_reg_TetR-rel_C_sf"/>
</dbReference>
<dbReference type="Gene3D" id="1.10.357.10">
    <property type="entry name" value="Tetracycline Repressor, domain 2"/>
    <property type="match status" value="1"/>
</dbReference>
<dbReference type="PRINTS" id="PR00455">
    <property type="entry name" value="HTHTETR"/>
</dbReference>
<evidence type="ECO:0000256" key="6">
    <source>
        <dbReference type="PROSITE-ProRule" id="PRU00335"/>
    </source>
</evidence>
<protein>
    <submittedName>
        <fullName evidence="9">TetR/AcrR family transcriptional regulator C-terminal domain-containing protein</fullName>
    </submittedName>
</protein>
<keyword evidence="5" id="KW-0804">Transcription</keyword>
<dbReference type="GO" id="GO:0003700">
    <property type="term" value="F:DNA-binding transcription factor activity"/>
    <property type="evidence" value="ECO:0007669"/>
    <property type="project" value="TreeGrafter"/>
</dbReference>
<feature type="DNA-binding region" description="H-T-H motif" evidence="6">
    <location>
        <begin position="26"/>
        <end position="45"/>
    </location>
</feature>
<dbReference type="PRINTS" id="PR00400">
    <property type="entry name" value="TETREPRESSOR"/>
</dbReference>
<dbReference type="PROSITE" id="PS50977">
    <property type="entry name" value="HTH_TETR_2"/>
    <property type="match status" value="1"/>
</dbReference>
<reference evidence="8 10" key="1">
    <citation type="submission" date="2015-06" db="EMBL/GenBank/DDBJ databases">
        <title>The Genome Sequence of None.</title>
        <authorList>
            <consortium name="The Broad Institute Genomics Platform"/>
            <consortium name="The Broad Institute Genome Sequencing Center for Infectious Disease"/>
            <person name="Earl A.M."/>
            <person name="Onderdonk A.B."/>
            <person name="Kirby J."/>
            <person name="Ferraro M.J."/>
            <person name="Huang S."/>
            <person name="Spencer M."/>
            <person name="Fodor A."/>
            <person name="Hooper D."/>
            <person name="Dekker J."/>
            <person name="O'Brien T."/>
            <person name="Quan V."/>
            <person name="Gombosev A."/>
            <person name="Delaney M."/>
            <person name="DuBois A."/>
            <person name="Ernst C."/>
            <person name="Kim D.S."/>
            <person name="Rossman W."/>
            <person name="Gohs F."/>
            <person name="Petruso H."/>
            <person name="Nozar T."/>
            <person name="Mougeot F."/>
            <person name="Manson-McGuire A."/>
            <person name="Young S."/>
            <person name="Abouelleil A."/>
            <person name="Cao P."/>
            <person name="Chapman S.B."/>
            <person name="Griggs A."/>
            <person name="Priest M."/>
            <person name="Shea T."/>
            <person name="Wortman I."/>
            <person name="Wortman J.R."/>
            <person name="Nusbaum C."/>
            <person name="Birren B."/>
        </authorList>
    </citation>
    <scope>NUCLEOTIDE SEQUENCE [LARGE SCALE GENOMIC DNA]</scope>
    <source>
        <strain evidence="8 10">MGH87</strain>
    </source>
</reference>
<dbReference type="InterPro" id="IPR003012">
    <property type="entry name" value="Tet_transcr_reg_TetR"/>
</dbReference>
<gene>
    <name evidence="9" type="ORF">NP224_18370</name>
    <name evidence="8" type="ORF">SK91_00992</name>
</gene>
<dbReference type="Gene3D" id="1.10.10.60">
    <property type="entry name" value="Homeodomain-like"/>
    <property type="match status" value="1"/>
</dbReference>
<evidence type="ECO:0000256" key="1">
    <source>
        <dbReference type="ARBA" id="ARBA00002856"/>
    </source>
</evidence>
<dbReference type="InterPro" id="IPR004111">
    <property type="entry name" value="Repressor_TetR_C"/>
</dbReference>
<evidence type="ECO:0000313" key="8">
    <source>
        <dbReference type="EMBL" id="KLY41619.1"/>
    </source>
</evidence>
<dbReference type="EMBL" id="CP102103">
    <property type="protein sequence ID" value="UWZ72192.1"/>
    <property type="molecule type" value="Genomic_DNA"/>
</dbReference>
<dbReference type="InterPro" id="IPR050109">
    <property type="entry name" value="HTH-type_TetR-like_transc_reg"/>
</dbReference>
<dbReference type="GO" id="GO:0046677">
    <property type="term" value="P:response to antibiotic"/>
    <property type="evidence" value="ECO:0007669"/>
    <property type="project" value="InterPro"/>
</dbReference>
<evidence type="ECO:0000256" key="3">
    <source>
        <dbReference type="ARBA" id="ARBA00023015"/>
    </source>
</evidence>
<dbReference type="InterPro" id="IPR023772">
    <property type="entry name" value="DNA-bd_HTH_TetR-type_CS"/>
</dbReference>
<dbReference type="Proteomes" id="UP000036305">
    <property type="component" value="Unassembled WGS sequence"/>
</dbReference>
<dbReference type="RefSeq" id="WP_032749716.1">
    <property type="nucleotide sequence ID" value="NZ_BQUK01000033.1"/>
</dbReference>
<keyword evidence="2" id="KW-0678">Repressor</keyword>
<dbReference type="InterPro" id="IPR009057">
    <property type="entry name" value="Homeodomain-like_sf"/>
</dbReference>
<organism evidence="9 11">
    <name type="scientific">Klebsiella michiganensis</name>
    <dbReference type="NCBI Taxonomy" id="1134687"/>
    <lineage>
        <taxon>Bacteria</taxon>
        <taxon>Pseudomonadati</taxon>
        <taxon>Pseudomonadota</taxon>
        <taxon>Gammaproteobacteria</taxon>
        <taxon>Enterobacterales</taxon>
        <taxon>Enterobacteriaceae</taxon>
        <taxon>Klebsiella/Raoultella group</taxon>
        <taxon>Klebsiella</taxon>
    </lineage>
</organism>
<evidence type="ECO:0000256" key="5">
    <source>
        <dbReference type="ARBA" id="ARBA00023163"/>
    </source>
</evidence>
<accession>A0AAX3CKN6</accession>
<dbReference type="PROSITE" id="PS01081">
    <property type="entry name" value="HTH_TETR_1"/>
    <property type="match status" value="1"/>
</dbReference>
<dbReference type="Pfam" id="PF02909">
    <property type="entry name" value="TetR_C_1"/>
    <property type="match status" value="1"/>
</dbReference>
<dbReference type="Proteomes" id="UP001060345">
    <property type="component" value="Chromosome"/>
</dbReference>
<dbReference type="InterPro" id="IPR001647">
    <property type="entry name" value="HTH_TetR"/>
</dbReference>
<keyword evidence="4 6" id="KW-0238">DNA-binding</keyword>
<keyword evidence="3" id="KW-0805">Transcription regulation</keyword>
<dbReference type="GO" id="GO:0000976">
    <property type="term" value="F:transcription cis-regulatory region binding"/>
    <property type="evidence" value="ECO:0007669"/>
    <property type="project" value="TreeGrafter"/>
</dbReference>
<dbReference type="PANTHER" id="PTHR30055">
    <property type="entry name" value="HTH-TYPE TRANSCRIPTIONAL REGULATOR RUTR"/>
    <property type="match status" value="1"/>
</dbReference>
<sequence length="196" mass="21280">MAKIQRDQVIEAALALLDEVGLEAITTRKLAQKLGVESATLYWHFKNKASLLEEMASAVLAKHHSLPVPEDIAEWTNWLADNARSFRRALLAHRDGALLHAGTSPARVGGDTFRPKVAYLARVGFTEADAAMILLTLSEYTLGCVLEEQSRSGGDDNKNLSKPSPGSASIESLVYPHPDTAFEFGLSLIMKGLLVP</sequence>
<feature type="domain" description="HTH tetR-type" evidence="7">
    <location>
        <begin position="3"/>
        <end position="63"/>
    </location>
</feature>
<dbReference type="GO" id="GO:0045892">
    <property type="term" value="P:negative regulation of DNA-templated transcription"/>
    <property type="evidence" value="ECO:0007669"/>
    <property type="project" value="InterPro"/>
</dbReference>
<evidence type="ECO:0000313" key="9">
    <source>
        <dbReference type="EMBL" id="UWZ72192.1"/>
    </source>
</evidence>
<reference evidence="9" key="2">
    <citation type="submission" date="2022-08" db="EMBL/GenBank/DDBJ databases">
        <title>Genomic characterization and comparative genomic analysis of a strain of klebsiella michiganensis carrying blaKPC-2 isolated from the blood of children with very preterm bloodstream infection.</title>
        <authorList>
            <person name="Zhang N."/>
        </authorList>
    </citation>
    <scope>NUCLEOTIDE SEQUENCE</scope>
    <source>
        <strain evidence="9">BSI-KPN166</strain>
    </source>
</reference>
<evidence type="ECO:0000313" key="10">
    <source>
        <dbReference type="Proteomes" id="UP000036305"/>
    </source>
</evidence>
<evidence type="ECO:0000256" key="2">
    <source>
        <dbReference type="ARBA" id="ARBA00022491"/>
    </source>
</evidence>
<proteinExistence type="predicted"/>
<keyword evidence="10" id="KW-1185">Reference proteome</keyword>
<dbReference type="PANTHER" id="PTHR30055:SF151">
    <property type="entry name" value="TRANSCRIPTIONAL REGULATORY PROTEIN"/>
    <property type="match status" value="1"/>
</dbReference>
<dbReference type="EMBL" id="LEUS01000005">
    <property type="protein sequence ID" value="KLY41619.1"/>
    <property type="molecule type" value="Genomic_DNA"/>
</dbReference>
<evidence type="ECO:0000256" key="4">
    <source>
        <dbReference type="ARBA" id="ARBA00023125"/>
    </source>
</evidence>
<name>A0AAX3CKN6_9ENTR</name>
<dbReference type="Pfam" id="PF00440">
    <property type="entry name" value="TetR_N"/>
    <property type="match status" value="1"/>
</dbReference>